<sequence length="61" mass="7286">MDADLPTPVGYHVHQMEEQIAKDQVEKFKGRTCRRLAMYLNTRKRSWFQENMDILQITSTE</sequence>
<accession>A0A5B7FQ45</accession>
<comment type="caution">
    <text evidence="1">The sequence shown here is derived from an EMBL/GenBank/DDBJ whole genome shotgun (WGS) entry which is preliminary data.</text>
</comment>
<gene>
    <name evidence="1" type="ORF">E2C01_043684</name>
</gene>
<organism evidence="1 2">
    <name type="scientific">Portunus trituberculatus</name>
    <name type="common">Swimming crab</name>
    <name type="synonym">Neptunus trituberculatus</name>
    <dbReference type="NCBI Taxonomy" id="210409"/>
    <lineage>
        <taxon>Eukaryota</taxon>
        <taxon>Metazoa</taxon>
        <taxon>Ecdysozoa</taxon>
        <taxon>Arthropoda</taxon>
        <taxon>Crustacea</taxon>
        <taxon>Multicrustacea</taxon>
        <taxon>Malacostraca</taxon>
        <taxon>Eumalacostraca</taxon>
        <taxon>Eucarida</taxon>
        <taxon>Decapoda</taxon>
        <taxon>Pleocyemata</taxon>
        <taxon>Brachyura</taxon>
        <taxon>Eubrachyura</taxon>
        <taxon>Portunoidea</taxon>
        <taxon>Portunidae</taxon>
        <taxon>Portuninae</taxon>
        <taxon>Portunus</taxon>
    </lineage>
</organism>
<dbReference type="AlphaFoldDB" id="A0A5B7FQ45"/>
<evidence type="ECO:0000313" key="1">
    <source>
        <dbReference type="EMBL" id="MPC49870.1"/>
    </source>
</evidence>
<dbReference type="EMBL" id="VSRR010009150">
    <property type="protein sequence ID" value="MPC49870.1"/>
    <property type="molecule type" value="Genomic_DNA"/>
</dbReference>
<name>A0A5B7FQ45_PORTR</name>
<keyword evidence="2" id="KW-1185">Reference proteome</keyword>
<reference evidence="1 2" key="1">
    <citation type="submission" date="2019-05" db="EMBL/GenBank/DDBJ databases">
        <title>Another draft genome of Portunus trituberculatus and its Hox gene families provides insights of decapod evolution.</title>
        <authorList>
            <person name="Jeong J.-H."/>
            <person name="Song I."/>
            <person name="Kim S."/>
            <person name="Choi T."/>
            <person name="Kim D."/>
            <person name="Ryu S."/>
            <person name="Kim W."/>
        </authorList>
    </citation>
    <scope>NUCLEOTIDE SEQUENCE [LARGE SCALE GENOMIC DNA]</scope>
    <source>
        <tissue evidence="1">Muscle</tissue>
    </source>
</reference>
<protein>
    <submittedName>
        <fullName evidence="1">Uncharacterized protein</fullName>
    </submittedName>
</protein>
<proteinExistence type="predicted"/>
<dbReference type="Proteomes" id="UP000324222">
    <property type="component" value="Unassembled WGS sequence"/>
</dbReference>
<evidence type="ECO:0000313" key="2">
    <source>
        <dbReference type="Proteomes" id="UP000324222"/>
    </source>
</evidence>